<keyword evidence="3" id="KW-0472">Membrane</keyword>
<evidence type="ECO:0000313" key="8">
    <source>
        <dbReference type="EMBL" id="SMB27998.1"/>
    </source>
</evidence>
<evidence type="ECO:0000256" key="3">
    <source>
        <dbReference type="ARBA" id="ARBA00023136"/>
    </source>
</evidence>
<feature type="chain" id="PRO_5030772563" evidence="5">
    <location>
        <begin position="22"/>
        <end position="554"/>
    </location>
</feature>
<feature type="signal peptide" evidence="5">
    <location>
        <begin position="1"/>
        <end position="21"/>
    </location>
</feature>
<keyword evidence="2 5" id="KW-0732">Signal</keyword>
<dbReference type="EMBL" id="LT837803">
    <property type="protein sequence ID" value="SMB27998.1"/>
    <property type="molecule type" value="Genomic_DNA"/>
</dbReference>
<keyword evidence="9" id="KW-1185">Reference proteome</keyword>
<evidence type="ECO:0000256" key="2">
    <source>
        <dbReference type="ARBA" id="ARBA00022729"/>
    </source>
</evidence>
<dbReference type="InterPro" id="IPR004846">
    <property type="entry name" value="T2SS/T3SS_dom"/>
</dbReference>
<dbReference type="GO" id="GO:0009297">
    <property type="term" value="P:pilus assembly"/>
    <property type="evidence" value="ECO:0007669"/>
    <property type="project" value="InterPro"/>
</dbReference>
<dbReference type="Proteomes" id="UP000242886">
    <property type="component" value="Chromosome SDENCHOL"/>
</dbReference>
<protein>
    <submittedName>
        <fullName evidence="8">Type IVB pilus formation outer membrane protein, R64 PilN family</fullName>
    </submittedName>
</protein>
<evidence type="ECO:0000256" key="4">
    <source>
        <dbReference type="SAM" id="MobiDB-lite"/>
    </source>
</evidence>
<evidence type="ECO:0000256" key="5">
    <source>
        <dbReference type="SAM" id="SignalP"/>
    </source>
</evidence>
<feature type="domain" description="Secretin N-terminal" evidence="7">
    <location>
        <begin position="199"/>
        <end position="277"/>
    </location>
</feature>
<dbReference type="InterPro" id="IPR013359">
    <property type="entry name" value="Pilus_4B_PilN"/>
</dbReference>
<dbReference type="GO" id="GO:0009306">
    <property type="term" value="P:protein secretion"/>
    <property type="evidence" value="ECO:0007669"/>
    <property type="project" value="InterPro"/>
</dbReference>
<evidence type="ECO:0000313" key="9">
    <source>
        <dbReference type="Proteomes" id="UP000242886"/>
    </source>
</evidence>
<accession>A0A7Z7HTQ6</accession>
<feature type="region of interest" description="Disordered" evidence="4">
    <location>
        <begin position="217"/>
        <end position="246"/>
    </location>
</feature>
<organism evidence="8 9">
    <name type="scientific">Sterolibacterium denitrificans</name>
    <dbReference type="NCBI Taxonomy" id="157592"/>
    <lineage>
        <taxon>Bacteria</taxon>
        <taxon>Pseudomonadati</taxon>
        <taxon>Pseudomonadota</taxon>
        <taxon>Betaproteobacteria</taxon>
        <taxon>Nitrosomonadales</taxon>
        <taxon>Sterolibacteriaceae</taxon>
        <taxon>Sterolibacterium</taxon>
    </lineage>
</organism>
<dbReference type="Pfam" id="PF00263">
    <property type="entry name" value="Secretin"/>
    <property type="match status" value="1"/>
</dbReference>
<gene>
    <name evidence="8" type="ORF">SDENCHOL_20527</name>
</gene>
<sequence>MRPTAKTTLIPLLLISLLVTAGCASKRVAPMQKNVNATNEEINKYLQEINRSNAGAKAAVDNPEGIWLPVRKLRDNELQVSGHRATSRRFSVNREFRTIQDVAERVTLLMGVPVTVAPEALPSAQAGQTGATANTATAAQPSLPGMTPAFGYAMASSGQHGIPISYDGPLSGFLDVAAARFGLSWEWLGDGIRFYRYTTRTFRLAALPGETILQNMVSNTTGGSSSGGGGSGGSDSASSETKQKTQVDSKLSVWSAVEDSIKGMLSDKGTVTVTAATGTVTVTDRPEIVSQVGKYIESQNASLSKQVVVNVRVLSVELSNGEQYGINWGLAYQSMSGNLGFKFSNNFVDAASAGGSNLALNVLTTAGQATNSDIQSWAGSQALINALSSQGHVSQITSASLTTLNNQSAPLQVGRQTTYLASSTTTVTQGAGSTTTLQPGMLTTGFSMTIVPHILDRGRLMLQYAVDISSLLRMYTVNSNNSSIQAPDVDTRNFLQRVMLNSGDTLVMTGFEQNTTNATTEGMGKASNPMLGGGVNGKRNRSVLVILIQPIVAD</sequence>
<feature type="compositionally biased region" description="Gly residues" evidence="4">
    <location>
        <begin position="224"/>
        <end position="233"/>
    </location>
</feature>
<evidence type="ECO:0000256" key="1">
    <source>
        <dbReference type="ARBA" id="ARBA00004370"/>
    </source>
</evidence>
<dbReference type="NCBIfam" id="TIGR02520">
    <property type="entry name" value="pilus_B_mal_scr"/>
    <property type="match status" value="1"/>
</dbReference>
<dbReference type="PROSITE" id="PS51257">
    <property type="entry name" value="PROKAR_LIPOPROTEIN"/>
    <property type="match status" value="1"/>
</dbReference>
<proteinExistence type="predicted"/>
<reference evidence="8" key="1">
    <citation type="submission" date="2017-03" db="EMBL/GenBank/DDBJ databases">
        <authorList>
            <consortium name="AG Boll"/>
        </authorList>
    </citation>
    <scope>NUCLEOTIDE SEQUENCE [LARGE SCALE GENOMIC DNA]</scope>
    <source>
        <strain evidence="8">Chol</strain>
    </source>
</reference>
<evidence type="ECO:0000259" key="6">
    <source>
        <dbReference type="Pfam" id="PF00263"/>
    </source>
</evidence>
<name>A0A7Z7HTQ6_9PROT</name>
<dbReference type="RefSeq" id="WP_172955051.1">
    <property type="nucleotide sequence ID" value="NZ_LT837803.1"/>
</dbReference>
<feature type="domain" description="Type II/III secretion system secretin-like" evidence="6">
    <location>
        <begin position="386"/>
        <end position="552"/>
    </location>
</feature>
<dbReference type="InterPro" id="IPR050810">
    <property type="entry name" value="Bact_Secretion_Sys_Channel"/>
</dbReference>
<evidence type="ECO:0000259" key="7">
    <source>
        <dbReference type="Pfam" id="PF07655"/>
    </source>
</evidence>
<dbReference type="Pfam" id="PF07655">
    <property type="entry name" value="Secretin_N_2"/>
    <property type="match status" value="1"/>
</dbReference>
<dbReference type="AlphaFoldDB" id="A0A7Z7HTQ6"/>
<dbReference type="PANTHER" id="PTHR30332:SF24">
    <property type="entry name" value="SECRETIN GSPD-RELATED"/>
    <property type="match status" value="1"/>
</dbReference>
<dbReference type="PANTHER" id="PTHR30332">
    <property type="entry name" value="PROBABLE GENERAL SECRETION PATHWAY PROTEIN D"/>
    <property type="match status" value="1"/>
</dbReference>
<comment type="subcellular location">
    <subcellularLocation>
        <location evidence="1">Membrane</location>
    </subcellularLocation>
</comment>
<dbReference type="GO" id="GO:0019867">
    <property type="term" value="C:outer membrane"/>
    <property type="evidence" value="ECO:0007669"/>
    <property type="project" value="InterPro"/>
</dbReference>
<dbReference type="InterPro" id="IPR011514">
    <property type="entry name" value="Secretin_N_2"/>
</dbReference>